<sequence>MGSSEDQPASPALGYYAFEPPEPRFMHCGCSEEARNIVVCIDGTSNQFGQKNTNVIELYHQLDKDNTQRTYYNSGIGTYAKPSMRSLKYVKLRLDNKVDLAIAWNFERIIMAAYRWLVDNYKDGDRIFLFGFSRGAYQVRTIAAMIEKVGFVSSLFLEVAPLSQHVAYELYAGQTAQDPDAIVRPEPPQPKSALGLPPTETQTTLSPAESFKQTFSRKDVKVHFIGAWDTVSSIGVVRDKSLPGTDAVEKTCCYFRHALALDERRVKFLPEYSHGGATFAEQPAHQGASNIPPLRETKAASIYQEPIDVDREPINPRVKEVWFPGTHSDIGGGNVQNNRLDRGHAALLWMSYEANTAGLKTHPSRVDWKWENLSEVHESLTAVWLPMEYLPVKRLSYKSATSTVWKPHAGQGRIIKPGQKIHASVAFCEDPYRPKAILPPNATRGWDALVGRGKRSDLQWTQGWEHLLEMDIFNQSTASQCLDTLKTLKDTSEPSLWLHRLEVMTWSGEGCRTLLKVDNVSQRLLDAMITFKNIEHQVTASYIVVKLGQTEVLANYMHENNVSPDLVLMLIYREPLFKKRLGLSTYLLADVRFRHQLLEPTVPGESDLIHTLLSSLKDNNSEHSPSLSSELQPYLQEVAFQRHACQILGQLVSYEDSRPRLLHPPLINGLLSKITATEAYELRCDALIALAELVKHEELREILQQLQLFSVIAECLREDQWHIQRLSVSVLTQLVSSSDDNLILVSPLLNILSETTPDDLMTVWPSVTSLVLAMVRKDTSREAILESRILQKLYVPSTHFSSTATLADLLKIAVETTVPHPSVAHSEHPDPALISAVARNWKGSYHDKVDIIEALAHLANNDITRFALLGSSVGIFRRKSLDGDILELIFSAIDSLNITIQSAAMNTINVLVNNNDTHQKLLQSSIIYDLVDLSKSRPQLVVLAKLKVIAQLIQHDPLRAEILRSGFLDSLFEENGHLINDSARQLQTAAFGIIWQFIEHDDSRSSILGHDIFNVLLQKSFSKYPHIRAMAVKVMAASSFQADTHERMLEQCFTSSLFEAIKQTSFYALSALQVITSMVTHDTLRHGLLEANLLIHLQEKLGDQSNYVILLATLKVLSKLLDYGAQFGLPSLLRALSRCIEDSRTLLSIEELIEQTVKLTDHENRNIRQQVIAMLTNMLKFDHTRKKFLDVDVLFDLKWLLRGQDTEVSMVYCLYEMTKHDDSREQLLGVNILQELTALLRSDSAELREVAANCLVELAQDPRFLPKFSKVSIHGLEARLRNMYWASENDSERQAMDDASRKVASLVSVGASTSVQAASDAPERERGRGPAVNKSAMKSRAGDNSPHPTKRVSFLVHPASPEDGNFGSPTFSTRFPPPQGDQRYEMPAGFFVDAAVQYSPPEQEEPSASPHDLPPQLEVQPNGDAPGSPPILVQNDWLGLLLGRTEESQQRYPLDLAHSMDTYPTQPRHTELNPVYTNTEPPPLSLPADTDPASSEDGLSISSPERPLALEYWDETSEGTEGQRTPRTVIDWSRISTRSDTAHVGSEASSSVDPEDAQNHPEAQRPLPPLLQPVCDDSGPATDRPTSQDPSSTSAAEPAEVVRGPTPEVPPIPEHATQDAVEGGEATESNLGDTNPEPADEISEEYDGRICVVM</sequence>
<gene>
    <name evidence="1" type="ORF">CCMSSC00406_0007793</name>
</gene>
<dbReference type="EMBL" id="WQMT02000002">
    <property type="protein sequence ID" value="KAG9225783.1"/>
    <property type="molecule type" value="Genomic_DNA"/>
</dbReference>
<name>A0ACB7J7C9_PLECO</name>
<accession>A0ACB7J7C9</accession>
<organism evidence="1 2">
    <name type="scientific">Pleurotus cornucopiae</name>
    <name type="common">Cornucopia mushroom</name>
    <dbReference type="NCBI Taxonomy" id="5321"/>
    <lineage>
        <taxon>Eukaryota</taxon>
        <taxon>Fungi</taxon>
        <taxon>Dikarya</taxon>
        <taxon>Basidiomycota</taxon>
        <taxon>Agaricomycotina</taxon>
        <taxon>Agaricomycetes</taxon>
        <taxon>Agaricomycetidae</taxon>
        <taxon>Agaricales</taxon>
        <taxon>Pleurotineae</taxon>
        <taxon>Pleurotaceae</taxon>
        <taxon>Pleurotus</taxon>
    </lineage>
</organism>
<comment type="caution">
    <text evidence="1">The sequence shown here is derived from an EMBL/GenBank/DDBJ whole genome shotgun (WGS) entry which is preliminary data.</text>
</comment>
<keyword evidence="2" id="KW-1185">Reference proteome</keyword>
<reference evidence="1 2" key="1">
    <citation type="journal article" date="2021" name="Appl. Environ. Microbiol.">
        <title>Genetic linkage and physical mapping for an oyster mushroom Pleurotus cornucopiae and QTL analysis for the trait cap color.</title>
        <authorList>
            <person name="Zhang Y."/>
            <person name="Gao W."/>
            <person name="Sonnenberg A."/>
            <person name="Chen Q."/>
            <person name="Zhang J."/>
            <person name="Huang C."/>
        </authorList>
    </citation>
    <scope>NUCLEOTIDE SEQUENCE [LARGE SCALE GENOMIC DNA]</scope>
    <source>
        <strain evidence="1">CCMSSC00406</strain>
    </source>
</reference>
<evidence type="ECO:0000313" key="2">
    <source>
        <dbReference type="Proteomes" id="UP000824881"/>
    </source>
</evidence>
<dbReference type="Proteomes" id="UP000824881">
    <property type="component" value="Unassembled WGS sequence"/>
</dbReference>
<evidence type="ECO:0000313" key="1">
    <source>
        <dbReference type="EMBL" id="KAG9225783.1"/>
    </source>
</evidence>
<proteinExistence type="predicted"/>
<protein>
    <submittedName>
        <fullName evidence="1">Uncharacterized protein</fullName>
    </submittedName>
</protein>